<name>A0A653BRS6_CALMS</name>
<evidence type="ECO:0000313" key="2">
    <source>
        <dbReference type="Proteomes" id="UP000410492"/>
    </source>
</evidence>
<dbReference type="AlphaFoldDB" id="A0A653BRS6"/>
<organism evidence="1 2">
    <name type="scientific">Callosobruchus maculatus</name>
    <name type="common">Southern cowpea weevil</name>
    <name type="synonym">Pulse bruchid</name>
    <dbReference type="NCBI Taxonomy" id="64391"/>
    <lineage>
        <taxon>Eukaryota</taxon>
        <taxon>Metazoa</taxon>
        <taxon>Ecdysozoa</taxon>
        <taxon>Arthropoda</taxon>
        <taxon>Hexapoda</taxon>
        <taxon>Insecta</taxon>
        <taxon>Pterygota</taxon>
        <taxon>Neoptera</taxon>
        <taxon>Endopterygota</taxon>
        <taxon>Coleoptera</taxon>
        <taxon>Polyphaga</taxon>
        <taxon>Cucujiformia</taxon>
        <taxon>Chrysomeloidea</taxon>
        <taxon>Chrysomelidae</taxon>
        <taxon>Bruchinae</taxon>
        <taxon>Bruchini</taxon>
        <taxon>Callosobruchus</taxon>
    </lineage>
</organism>
<sequence>MDDVIVAAAYLFVSLAINKRTSVWVREWIKKDEMHFENFMELESYDNSFDFNIEEEDFYESPPLKKHTQKRVTFSKHIYSK</sequence>
<protein>
    <submittedName>
        <fullName evidence="1">Uncharacterized protein</fullName>
    </submittedName>
</protein>
<evidence type="ECO:0000313" key="1">
    <source>
        <dbReference type="EMBL" id="VEN38263.1"/>
    </source>
</evidence>
<gene>
    <name evidence="1" type="ORF">CALMAC_LOCUS3210</name>
</gene>
<proteinExistence type="predicted"/>
<accession>A0A653BRS6</accession>
<reference evidence="1 2" key="1">
    <citation type="submission" date="2019-01" db="EMBL/GenBank/DDBJ databases">
        <authorList>
            <person name="Sayadi A."/>
        </authorList>
    </citation>
    <scope>NUCLEOTIDE SEQUENCE [LARGE SCALE GENOMIC DNA]</scope>
</reference>
<keyword evidence="2" id="KW-1185">Reference proteome</keyword>
<dbReference type="OrthoDB" id="10067219at2759"/>
<feature type="non-terminal residue" evidence="1">
    <location>
        <position position="81"/>
    </location>
</feature>
<dbReference type="EMBL" id="CAACVG010004230">
    <property type="protein sequence ID" value="VEN38263.1"/>
    <property type="molecule type" value="Genomic_DNA"/>
</dbReference>
<dbReference type="Proteomes" id="UP000410492">
    <property type="component" value="Unassembled WGS sequence"/>
</dbReference>